<evidence type="ECO:0000256" key="4">
    <source>
        <dbReference type="HAMAP-Rule" id="MF_01854"/>
    </source>
</evidence>
<dbReference type="InterPro" id="IPR009164">
    <property type="entry name" value="FBPtase_class3"/>
</dbReference>
<keyword evidence="1 4" id="KW-0378">Hydrolase</keyword>
<dbReference type="Pfam" id="PF06874">
    <property type="entry name" value="FBPase_2"/>
    <property type="match status" value="1"/>
</dbReference>
<comment type="caution">
    <text evidence="5">The sequence shown here is derived from an EMBL/GenBank/DDBJ whole genome shotgun (WGS) entry which is preliminary data.</text>
</comment>
<gene>
    <name evidence="4" type="primary">fbp</name>
    <name evidence="5" type="ORF">JZO70_15470</name>
</gene>
<evidence type="ECO:0000256" key="3">
    <source>
        <dbReference type="ARBA" id="ARBA00023277"/>
    </source>
</evidence>
<evidence type="ECO:0000313" key="6">
    <source>
        <dbReference type="Proteomes" id="UP000664601"/>
    </source>
</evidence>
<dbReference type="RefSeq" id="WP_207674569.1">
    <property type="nucleotide sequence ID" value="NZ_JAFREM010000025.1"/>
</dbReference>
<protein>
    <recommendedName>
        <fullName evidence="4">Fructose-1,6-bisphosphatase class 3</fullName>
        <shortName evidence="4">FBPase class 3</shortName>
        <ecNumber evidence="4">3.1.3.11</ecNumber>
    </recommendedName>
    <alternativeName>
        <fullName evidence="4">D-fructose-1,6-bisphosphate 1-phosphohydrolase class 3</fullName>
    </alternativeName>
</protein>
<evidence type="ECO:0000313" key="5">
    <source>
        <dbReference type="EMBL" id="MBO1307575.1"/>
    </source>
</evidence>
<dbReference type="PIRSF" id="PIRSF000906">
    <property type="entry name" value="FBPtase_Bacill"/>
    <property type="match status" value="1"/>
</dbReference>
<evidence type="ECO:0000256" key="2">
    <source>
        <dbReference type="ARBA" id="ARBA00023211"/>
    </source>
</evidence>
<name>A0ABS3LER7_9ENTE</name>
<dbReference type="InterPro" id="IPR029052">
    <property type="entry name" value="Metallo-depent_PP-like"/>
</dbReference>
<reference evidence="5 6" key="1">
    <citation type="submission" date="2021-03" db="EMBL/GenBank/DDBJ databases">
        <title>Enterococcal diversity collection.</title>
        <authorList>
            <person name="Gilmore M.S."/>
            <person name="Schwartzman J."/>
            <person name="Van Tyne D."/>
            <person name="Martin M."/>
            <person name="Earl A.M."/>
            <person name="Manson A.L."/>
            <person name="Straub T."/>
            <person name="Salamzade R."/>
            <person name="Saavedra J."/>
            <person name="Lebreton F."/>
            <person name="Prichula J."/>
            <person name="Schaufler K."/>
            <person name="Gaca A."/>
            <person name="Sgardioli B."/>
            <person name="Wagenaar J."/>
            <person name="Strong T."/>
        </authorList>
    </citation>
    <scope>NUCLEOTIDE SEQUENCE [LARGE SCALE GENOMIC DNA]</scope>
    <source>
        <strain evidence="5 6">669A</strain>
    </source>
</reference>
<keyword evidence="6" id="KW-1185">Reference proteome</keyword>
<comment type="cofactor">
    <cofactor evidence="4">
        <name>Mn(2+)</name>
        <dbReference type="ChEBI" id="CHEBI:29035"/>
    </cofactor>
</comment>
<organism evidence="5 6">
    <name type="scientific">Candidatus Enterococcus moelleringii</name>
    <dbReference type="NCBI Taxonomy" id="2815325"/>
    <lineage>
        <taxon>Bacteria</taxon>
        <taxon>Bacillati</taxon>
        <taxon>Bacillota</taxon>
        <taxon>Bacilli</taxon>
        <taxon>Lactobacillales</taxon>
        <taxon>Enterococcaceae</taxon>
        <taxon>Enterococcus</taxon>
    </lineage>
</organism>
<dbReference type="Gene3D" id="3.60.21.10">
    <property type="match status" value="1"/>
</dbReference>
<keyword evidence="2 4" id="KW-0464">Manganese</keyword>
<proteinExistence type="inferred from homology"/>
<dbReference type="EC" id="3.1.3.11" evidence="4"/>
<accession>A0ABS3LER7</accession>
<evidence type="ECO:0000256" key="1">
    <source>
        <dbReference type="ARBA" id="ARBA00022801"/>
    </source>
</evidence>
<sequence length="641" mass="74441">MLSTREKYYQMLEKEFNTKEAILTELINLEAIMHLPKGTELYVSDIHGEYDAFNHILRTGAGNIKEKISDLFQDRLTIHEKDKLTILVAYPREALNNEHFFEHKDQSWYRKKIRQLLELLSYSAIKYTRSKVRKALPKQYAYIIEELMYTDTNYRDKADYFDQILSHLLELDQGEHFIVALCNSIQRLVLDHLHVVGDIYDRGPAADKIMDRLCQQPSVDVQWGNHDILWMGAYGGSRACLMTLLRIAARYNYLYEIEQAYALNLRPLFMYAEEHYQKNPVFTPKEKNCSADYSIESLDTLEKVHQALSILQFKLEGQLIKRHPEFEMEDRLLFDQIDFNTDTIDLAGETYPLQGSCFQTLQEDPYELTEQEYYVVDMLMASFQQSAKMQEHMNFLLDKGSMYLVYNQHLLFHGCIPLDDAGNFLPLKVGKKSYEGKALLEFFEDQIRLGCAHKKNDNSNADWIWYCWTGKISPQFGKTAMTTFERYFIADKKTHVEVKNSYYSFRDKRQICEMILEEFGLYSPASRIINGHTPVKVKGGESPIKGEGMLFVIDGGLSKAYQKTTGIAGYSLLNNSYGFQLVTHEPFTSVENLLEKQTDETSLKKVIDQELTRILIKDTTVGLSIEEQIENLTGLLLYQKS</sequence>
<keyword evidence="3 4" id="KW-0119">Carbohydrate metabolism</keyword>
<comment type="catalytic activity">
    <reaction evidence="4">
        <text>beta-D-fructose 1,6-bisphosphate + H2O = beta-D-fructose 6-phosphate + phosphate</text>
        <dbReference type="Rhea" id="RHEA:11064"/>
        <dbReference type="ChEBI" id="CHEBI:15377"/>
        <dbReference type="ChEBI" id="CHEBI:32966"/>
        <dbReference type="ChEBI" id="CHEBI:43474"/>
        <dbReference type="ChEBI" id="CHEBI:57634"/>
        <dbReference type="EC" id="3.1.3.11"/>
    </reaction>
</comment>
<dbReference type="SUPFAM" id="SSF56300">
    <property type="entry name" value="Metallo-dependent phosphatases"/>
    <property type="match status" value="2"/>
</dbReference>
<comment type="similarity">
    <text evidence="4">Belongs to the FBPase class 3 family.</text>
</comment>
<comment type="pathway">
    <text evidence="4">Carbohydrate biosynthesis; gluconeogenesis.</text>
</comment>
<dbReference type="Proteomes" id="UP000664601">
    <property type="component" value="Unassembled WGS sequence"/>
</dbReference>
<dbReference type="EMBL" id="JAFREM010000025">
    <property type="protein sequence ID" value="MBO1307575.1"/>
    <property type="molecule type" value="Genomic_DNA"/>
</dbReference>
<dbReference type="HAMAP" id="MF_01854">
    <property type="entry name" value="FBPase_class3"/>
    <property type="match status" value="1"/>
</dbReference>